<evidence type="ECO:0000256" key="2">
    <source>
        <dbReference type="ARBA" id="ARBA00012980"/>
    </source>
</evidence>
<dbReference type="InterPro" id="IPR018094">
    <property type="entry name" value="Thymidylate_kinase"/>
</dbReference>
<dbReference type="Proteomes" id="UP000013941">
    <property type="component" value="Chromosome"/>
</dbReference>
<gene>
    <name evidence="10 13" type="primary">tmk</name>
    <name evidence="12" type="ORF">SLY_0057</name>
    <name evidence="13" type="ORF">SLY_0730</name>
</gene>
<dbReference type="HOGENOM" id="CLU_049131_0_2_14"/>
<dbReference type="PANTHER" id="PTHR10344:SF4">
    <property type="entry name" value="UMP-CMP KINASE 2, MITOCHONDRIAL"/>
    <property type="match status" value="1"/>
</dbReference>
<dbReference type="EMBL" id="CP002548">
    <property type="protein sequence ID" value="AGL89983.1"/>
    <property type="molecule type" value="Genomic_DNA"/>
</dbReference>
<accession>R4RMT3</accession>
<evidence type="ECO:0000256" key="5">
    <source>
        <dbReference type="ARBA" id="ARBA00022727"/>
    </source>
</evidence>
<dbReference type="InterPro" id="IPR027417">
    <property type="entry name" value="P-loop_NTPase"/>
</dbReference>
<keyword evidence="8 10" id="KW-0067">ATP-binding</keyword>
<dbReference type="CDD" id="cd01672">
    <property type="entry name" value="TMPK"/>
    <property type="match status" value="1"/>
</dbReference>
<dbReference type="Pfam" id="PF02223">
    <property type="entry name" value="Thymidylate_kin"/>
    <property type="match status" value="1"/>
</dbReference>
<comment type="catalytic activity">
    <reaction evidence="9 10">
        <text>dTMP + ATP = dTDP + ADP</text>
        <dbReference type="Rhea" id="RHEA:13517"/>
        <dbReference type="ChEBI" id="CHEBI:30616"/>
        <dbReference type="ChEBI" id="CHEBI:58369"/>
        <dbReference type="ChEBI" id="CHEBI:63528"/>
        <dbReference type="ChEBI" id="CHEBI:456216"/>
        <dbReference type="EC" id="2.7.4.9"/>
    </reaction>
</comment>
<dbReference type="InterPro" id="IPR039430">
    <property type="entry name" value="Thymidylate_kin-like_dom"/>
</dbReference>
<comment type="function">
    <text evidence="10">Phosphorylation of dTMP to form dTDP in both de novo and salvage pathways of dTTP synthesis.</text>
</comment>
<feature type="binding site" evidence="10">
    <location>
        <begin position="10"/>
        <end position="17"/>
    </location>
    <ligand>
        <name>ATP</name>
        <dbReference type="ChEBI" id="CHEBI:30616"/>
    </ligand>
</feature>
<comment type="similarity">
    <text evidence="1 10">Belongs to the thymidylate kinase family.</text>
</comment>
<evidence type="ECO:0000313" key="12">
    <source>
        <dbReference type="EMBL" id="AGL89983.1"/>
    </source>
</evidence>
<evidence type="ECO:0000313" key="13">
    <source>
        <dbReference type="EMBL" id="AGL90645.1"/>
    </source>
</evidence>
<evidence type="ECO:0000256" key="6">
    <source>
        <dbReference type="ARBA" id="ARBA00022741"/>
    </source>
</evidence>
<evidence type="ECO:0000259" key="11">
    <source>
        <dbReference type="Pfam" id="PF02223"/>
    </source>
</evidence>
<dbReference type="HAMAP" id="MF_00165">
    <property type="entry name" value="Thymidylate_kinase"/>
    <property type="match status" value="1"/>
</dbReference>
<evidence type="ECO:0000256" key="3">
    <source>
        <dbReference type="ARBA" id="ARBA00017144"/>
    </source>
</evidence>
<dbReference type="KEGG" id="nzs:SLY_0730"/>
<dbReference type="SUPFAM" id="SSF52540">
    <property type="entry name" value="P-loop containing nucleoside triphosphate hydrolases"/>
    <property type="match status" value="1"/>
</dbReference>
<evidence type="ECO:0000256" key="4">
    <source>
        <dbReference type="ARBA" id="ARBA00022679"/>
    </source>
</evidence>
<reference evidence="13 14" key="1">
    <citation type="journal article" date="2013" name="BMC Genomics">
        <title>Comparison of the complete genome sequence of two closely related isolates of 'Candidatus Phytoplasma australiense' reveals genome plasticity.</title>
        <authorList>
            <person name="Andersen M.T."/>
            <person name="Liefting L.W."/>
            <person name="Havukkala I."/>
            <person name="Beever R.E."/>
        </authorList>
    </citation>
    <scope>NUCLEOTIDE SEQUENCE [LARGE SCALE GENOMIC DNA]</scope>
    <source>
        <strain evidence="13 14">NZSb11</strain>
    </source>
</reference>
<dbReference type="OrthoDB" id="9774907at2"/>
<dbReference type="Gene3D" id="3.40.50.300">
    <property type="entry name" value="P-loop containing nucleotide triphosphate hydrolases"/>
    <property type="match status" value="1"/>
</dbReference>
<dbReference type="GO" id="GO:0006227">
    <property type="term" value="P:dUDP biosynthetic process"/>
    <property type="evidence" value="ECO:0007669"/>
    <property type="project" value="TreeGrafter"/>
</dbReference>
<evidence type="ECO:0000313" key="14">
    <source>
        <dbReference type="Proteomes" id="UP000013941"/>
    </source>
</evidence>
<dbReference type="GO" id="GO:0004798">
    <property type="term" value="F:dTMP kinase activity"/>
    <property type="evidence" value="ECO:0007669"/>
    <property type="project" value="UniProtKB-UniRule"/>
</dbReference>
<dbReference type="AlphaFoldDB" id="R4RMT3"/>
<dbReference type="GO" id="GO:0005829">
    <property type="term" value="C:cytosol"/>
    <property type="evidence" value="ECO:0007669"/>
    <property type="project" value="TreeGrafter"/>
</dbReference>
<evidence type="ECO:0000256" key="7">
    <source>
        <dbReference type="ARBA" id="ARBA00022777"/>
    </source>
</evidence>
<evidence type="ECO:0000256" key="1">
    <source>
        <dbReference type="ARBA" id="ARBA00009776"/>
    </source>
</evidence>
<dbReference type="EC" id="2.7.4.9" evidence="2 10"/>
<evidence type="ECO:0000256" key="9">
    <source>
        <dbReference type="ARBA" id="ARBA00048743"/>
    </source>
</evidence>
<protein>
    <recommendedName>
        <fullName evidence="3 10">Thymidylate kinase</fullName>
        <ecNumber evidence="2 10">2.7.4.9</ecNumber>
    </recommendedName>
    <alternativeName>
        <fullName evidence="10">dTMP kinase</fullName>
    </alternativeName>
</protein>
<feature type="domain" description="Thymidylate kinase-like" evidence="11">
    <location>
        <begin position="8"/>
        <end position="175"/>
    </location>
</feature>
<keyword evidence="6 10" id="KW-0547">Nucleotide-binding</keyword>
<keyword evidence="4 10" id="KW-0808">Transferase</keyword>
<name>R4RMT3_PHYAS</name>
<dbReference type="PANTHER" id="PTHR10344">
    <property type="entry name" value="THYMIDYLATE KINASE"/>
    <property type="match status" value="1"/>
</dbReference>
<sequence>MTNKLISFEGVDGSGKTTLINELKASFENKGYQIKFFQGLGSSIVGKEIRNLFLHQSKISPKTKYLLSLANMMQTQDELIIPALLGGYLVIVDRWYDSTFAYQSKGNYMDYDDKITSKIINHFLIKPKLTFYLDIDPKIGLKRKQTQSNHKLDLIEQKPLNYFENVRKHYLNQHKYCNDANCKHQNCHHFLINATKSQKDNLEQVIKTLISKKIIQINKGE</sequence>
<dbReference type="GO" id="GO:0006235">
    <property type="term" value="P:dTTP biosynthetic process"/>
    <property type="evidence" value="ECO:0007669"/>
    <property type="project" value="UniProtKB-UniRule"/>
</dbReference>
<keyword evidence="5 10" id="KW-0545">Nucleotide biosynthesis</keyword>
<dbReference type="NCBIfam" id="TIGR00041">
    <property type="entry name" value="DTMP_kinase"/>
    <property type="match status" value="1"/>
</dbReference>
<dbReference type="KEGG" id="nzs:SLY_0057"/>
<evidence type="ECO:0000256" key="8">
    <source>
        <dbReference type="ARBA" id="ARBA00022840"/>
    </source>
</evidence>
<dbReference type="PATRIC" id="fig|980422.3.peg.54"/>
<dbReference type="EMBL" id="CP002548">
    <property type="protein sequence ID" value="AGL90645.1"/>
    <property type="molecule type" value="Genomic_DNA"/>
</dbReference>
<dbReference type="RefSeq" id="WP_015637623.1">
    <property type="nucleotide sequence ID" value="NC_021236.1"/>
</dbReference>
<evidence type="ECO:0000256" key="10">
    <source>
        <dbReference type="HAMAP-Rule" id="MF_00165"/>
    </source>
</evidence>
<keyword evidence="14" id="KW-1185">Reference proteome</keyword>
<dbReference type="GO" id="GO:0006233">
    <property type="term" value="P:dTDP biosynthetic process"/>
    <property type="evidence" value="ECO:0007669"/>
    <property type="project" value="InterPro"/>
</dbReference>
<proteinExistence type="inferred from homology"/>
<keyword evidence="7 10" id="KW-0418">Kinase</keyword>
<organism evidence="13 14">
    <name type="scientific">Strawberry lethal yellows phytoplasma (CPA) str. NZSb11</name>
    <dbReference type="NCBI Taxonomy" id="980422"/>
    <lineage>
        <taxon>Bacteria</taxon>
        <taxon>Bacillati</taxon>
        <taxon>Mycoplasmatota</taxon>
        <taxon>Mollicutes</taxon>
        <taxon>Acholeplasmatales</taxon>
        <taxon>Acholeplasmataceae</taxon>
        <taxon>Candidatus Phytoplasma</taxon>
        <taxon>16SrXII (Stolbur group)</taxon>
    </lineage>
</organism>
<dbReference type="GO" id="GO:0005524">
    <property type="term" value="F:ATP binding"/>
    <property type="evidence" value="ECO:0007669"/>
    <property type="project" value="UniProtKB-UniRule"/>
</dbReference>